<feature type="active site" evidence="5 6">
    <location>
        <position position="284"/>
    </location>
</feature>
<name>A0A1F6CAN2_HANXR</name>
<evidence type="ECO:0000256" key="3">
    <source>
        <dbReference type="ARBA" id="ARBA00022801"/>
    </source>
</evidence>
<dbReference type="PROSITE" id="PS50122">
    <property type="entry name" value="CHEB"/>
    <property type="match status" value="1"/>
</dbReference>
<protein>
    <recommendedName>
        <fullName evidence="5">Protein-glutamate methylesterase/protein-glutamine glutaminase</fullName>
        <ecNumber evidence="5">3.1.1.61</ecNumber>
        <ecNumber evidence="5">3.5.1.44</ecNumber>
    </recommendedName>
</protein>
<dbReference type="PROSITE" id="PS50110">
    <property type="entry name" value="RESPONSE_REGULATORY"/>
    <property type="match status" value="1"/>
</dbReference>
<comment type="subcellular location">
    <subcellularLocation>
        <location evidence="5">Cytoplasm</location>
    </subcellularLocation>
</comment>
<evidence type="ECO:0000256" key="2">
    <source>
        <dbReference type="ARBA" id="ARBA00022500"/>
    </source>
</evidence>
<reference evidence="10 11" key="1">
    <citation type="journal article" date="2016" name="Nat. Commun.">
        <title>Thousands of microbial genomes shed light on interconnected biogeochemical processes in an aquifer system.</title>
        <authorList>
            <person name="Anantharaman K."/>
            <person name="Brown C.T."/>
            <person name="Hug L.A."/>
            <person name="Sharon I."/>
            <person name="Castelle C.J."/>
            <person name="Probst A.J."/>
            <person name="Thomas B.C."/>
            <person name="Singh A."/>
            <person name="Wilkins M.J."/>
            <person name="Karaoz U."/>
            <person name="Brodie E.L."/>
            <person name="Williams K.H."/>
            <person name="Hubbard S.S."/>
            <person name="Banfield J.F."/>
        </authorList>
    </citation>
    <scope>NUCLEOTIDE SEQUENCE [LARGE SCALE GENOMIC DNA]</scope>
    <source>
        <strain evidence="11">RIFCSPLOWO2_12_FULL_64_10</strain>
    </source>
</reference>
<comment type="domain">
    <text evidence="5">Contains a C-terminal catalytic domain, and an N-terminal region which modulates catalytic activity.</text>
</comment>
<comment type="similarity">
    <text evidence="5">Belongs to the CheB family.</text>
</comment>
<evidence type="ECO:0000256" key="5">
    <source>
        <dbReference type="HAMAP-Rule" id="MF_00099"/>
    </source>
</evidence>
<evidence type="ECO:0000256" key="4">
    <source>
        <dbReference type="ARBA" id="ARBA00048267"/>
    </source>
</evidence>
<dbReference type="InterPro" id="IPR001789">
    <property type="entry name" value="Sig_transdc_resp-reg_receiver"/>
</dbReference>
<keyword evidence="1 5" id="KW-0963">Cytoplasm</keyword>
<dbReference type="InterPro" id="IPR011006">
    <property type="entry name" value="CheY-like_superfamily"/>
</dbReference>
<feature type="active site" evidence="5 6">
    <location>
        <position position="191"/>
    </location>
</feature>
<evidence type="ECO:0000256" key="6">
    <source>
        <dbReference type="PROSITE-ProRule" id="PRU00050"/>
    </source>
</evidence>
<dbReference type="HAMAP" id="MF_00099">
    <property type="entry name" value="CheB_chemtxs"/>
    <property type="match status" value="1"/>
</dbReference>
<dbReference type="GO" id="GO:0005737">
    <property type="term" value="C:cytoplasm"/>
    <property type="evidence" value="ECO:0007669"/>
    <property type="project" value="UniProtKB-SubCell"/>
</dbReference>
<keyword evidence="2 5" id="KW-0145">Chemotaxis</keyword>
<dbReference type="Gene3D" id="3.40.50.180">
    <property type="entry name" value="Methylesterase CheB, C-terminal domain"/>
    <property type="match status" value="1"/>
</dbReference>
<dbReference type="SUPFAM" id="SSF52172">
    <property type="entry name" value="CheY-like"/>
    <property type="match status" value="1"/>
</dbReference>
<sequence>MVRVLVADDSAVTREYLVYLLDAHPDLEVVGTARDGLEAVEQAERLRPDVIVMDVMMPRMDGHEATRQIMERAPAPIVMVSASGSHDDVAMTFEAVKAGALAFQQKPRGPGHPDYVEDARRLVETVSLMAEVKVVRRWAKREPQRPAAPPPKVNRVRVIAIGASTGGPQTIAEILGGLSTSLAVPILVVQHIAPGFVDGLAEWLNRETPLAVKVAEPDEVTLPGTVYIAPNAMQMGISSNGRIHLEAEAVRDGFCPSASHLFKSVADAYGQSAMGILLTGMGRDGADGLQQVHQAGGLTVAQDEESSVIFGMPGAAVAMGAAQYVLSATEIVELIGSATVA</sequence>
<dbReference type="PANTHER" id="PTHR42872:SF6">
    <property type="entry name" value="PROTEIN-GLUTAMATE METHYLESTERASE_PROTEIN-GLUTAMINE GLUTAMINASE"/>
    <property type="match status" value="1"/>
</dbReference>
<dbReference type="AlphaFoldDB" id="A0A1F6CAN2"/>
<dbReference type="Pfam" id="PF01339">
    <property type="entry name" value="CheB_methylest"/>
    <property type="match status" value="1"/>
</dbReference>
<dbReference type="EC" id="3.1.1.61" evidence="5"/>
<keyword evidence="3 5" id="KW-0378">Hydrolase</keyword>
<organism evidence="10 11">
    <name type="scientific">Handelsmanbacteria sp. (strain RIFCSPLOWO2_12_FULL_64_10)</name>
    <dbReference type="NCBI Taxonomy" id="1817868"/>
    <lineage>
        <taxon>Bacteria</taxon>
        <taxon>Candidatus Handelsmaniibacteriota</taxon>
    </lineage>
</organism>
<comment type="PTM">
    <text evidence="5">Phosphorylated by CheA. Phosphorylation of the N-terminal regulatory domain activates the methylesterase activity.</text>
</comment>
<feature type="domain" description="CheB-type methylesterase" evidence="9">
    <location>
        <begin position="149"/>
        <end position="341"/>
    </location>
</feature>
<evidence type="ECO:0000313" key="10">
    <source>
        <dbReference type="EMBL" id="OGG46229.1"/>
    </source>
</evidence>
<dbReference type="SUPFAM" id="SSF52738">
    <property type="entry name" value="Methylesterase CheB, C-terminal domain"/>
    <property type="match status" value="1"/>
</dbReference>
<dbReference type="GO" id="GO:0008984">
    <property type="term" value="F:protein-glutamate methylesterase activity"/>
    <property type="evidence" value="ECO:0007669"/>
    <property type="project" value="UniProtKB-UniRule"/>
</dbReference>
<dbReference type="InterPro" id="IPR008248">
    <property type="entry name" value="CheB-like"/>
</dbReference>
<dbReference type="InterPro" id="IPR035909">
    <property type="entry name" value="CheB_C"/>
</dbReference>
<comment type="function">
    <text evidence="5">Involved in chemotaxis. Part of a chemotaxis signal transduction system that modulates chemotaxis in response to various stimuli. Catalyzes the demethylation of specific methylglutamate residues introduced into the chemoreceptors (methyl-accepting chemotaxis proteins or MCP) by CheR. Also mediates the irreversible deamidation of specific glutamine residues to glutamic acid.</text>
</comment>
<dbReference type="Pfam" id="PF00072">
    <property type="entry name" value="Response_reg"/>
    <property type="match status" value="1"/>
</dbReference>
<dbReference type="CDD" id="cd17541">
    <property type="entry name" value="REC_CheB-like"/>
    <property type="match status" value="1"/>
</dbReference>
<dbReference type="PIRSF" id="PIRSF000876">
    <property type="entry name" value="RR_chemtxs_CheB"/>
    <property type="match status" value="1"/>
</dbReference>
<dbReference type="EC" id="3.5.1.44" evidence="5"/>
<accession>A0A1F6CAN2</accession>
<dbReference type="GO" id="GO:0006935">
    <property type="term" value="P:chemotaxis"/>
    <property type="evidence" value="ECO:0007669"/>
    <property type="project" value="UniProtKB-UniRule"/>
</dbReference>
<dbReference type="GO" id="GO:0000156">
    <property type="term" value="F:phosphorelay response regulator activity"/>
    <property type="evidence" value="ECO:0007669"/>
    <property type="project" value="InterPro"/>
</dbReference>
<evidence type="ECO:0000256" key="7">
    <source>
        <dbReference type="PROSITE-ProRule" id="PRU00169"/>
    </source>
</evidence>
<comment type="caution">
    <text evidence="10">The sequence shown here is derived from an EMBL/GenBank/DDBJ whole genome shotgun (WGS) entry which is preliminary data.</text>
</comment>
<evidence type="ECO:0000259" key="9">
    <source>
        <dbReference type="PROSITE" id="PS50122"/>
    </source>
</evidence>
<dbReference type="GO" id="GO:0050568">
    <property type="term" value="F:protein-glutamine glutaminase activity"/>
    <property type="evidence" value="ECO:0007669"/>
    <property type="project" value="UniProtKB-UniRule"/>
</dbReference>
<keyword evidence="5 7" id="KW-0597">Phosphoprotein</keyword>
<evidence type="ECO:0000313" key="11">
    <source>
        <dbReference type="Proteomes" id="UP000178606"/>
    </source>
</evidence>
<dbReference type="Gene3D" id="3.40.50.2300">
    <property type="match status" value="1"/>
</dbReference>
<dbReference type="CDD" id="cd16432">
    <property type="entry name" value="CheB_Rec"/>
    <property type="match status" value="1"/>
</dbReference>
<feature type="modified residue" description="4-aspartylphosphate" evidence="5 7">
    <location>
        <position position="54"/>
    </location>
</feature>
<dbReference type="NCBIfam" id="NF001965">
    <property type="entry name" value="PRK00742.1"/>
    <property type="match status" value="1"/>
</dbReference>
<comment type="catalytic activity">
    <reaction evidence="5">
        <text>L-glutaminyl-[protein] + H2O = L-glutamyl-[protein] + NH4(+)</text>
        <dbReference type="Rhea" id="RHEA:16441"/>
        <dbReference type="Rhea" id="RHEA-COMP:10207"/>
        <dbReference type="Rhea" id="RHEA-COMP:10208"/>
        <dbReference type="ChEBI" id="CHEBI:15377"/>
        <dbReference type="ChEBI" id="CHEBI:28938"/>
        <dbReference type="ChEBI" id="CHEBI:29973"/>
        <dbReference type="ChEBI" id="CHEBI:30011"/>
        <dbReference type="EC" id="3.5.1.44"/>
    </reaction>
</comment>
<dbReference type="EMBL" id="MFKF01000331">
    <property type="protein sequence ID" value="OGG46229.1"/>
    <property type="molecule type" value="Genomic_DNA"/>
</dbReference>
<evidence type="ECO:0000259" key="8">
    <source>
        <dbReference type="PROSITE" id="PS50110"/>
    </source>
</evidence>
<dbReference type="PANTHER" id="PTHR42872">
    <property type="entry name" value="PROTEIN-GLUTAMATE METHYLESTERASE/PROTEIN-GLUTAMINE GLUTAMINASE"/>
    <property type="match status" value="1"/>
</dbReference>
<feature type="domain" description="Response regulatory" evidence="8">
    <location>
        <begin position="3"/>
        <end position="121"/>
    </location>
</feature>
<evidence type="ECO:0000256" key="1">
    <source>
        <dbReference type="ARBA" id="ARBA00022490"/>
    </source>
</evidence>
<comment type="catalytic activity">
    <reaction evidence="4 5">
        <text>[protein]-L-glutamate 5-O-methyl ester + H2O = L-glutamyl-[protein] + methanol + H(+)</text>
        <dbReference type="Rhea" id="RHEA:23236"/>
        <dbReference type="Rhea" id="RHEA-COMP:10208"/>
        <dbReference type="Rhea" id="RHEA-COMP:10311"/>
        <dbReference type="ChEBI" id="CHEBI:15377"/>
        <dbReference type="ChEBI" id="CHEBI:15378"/>
        <dbReference type="ChEBI" id="CHEBI:17790"/>
        <dbReference type="ChEBI" id="CHEBI:29973"/>
        <dbReference type="ChEBI" id="CHEBI:82795"/>
        <dbReference type="EC" id="3.1.1.61"/>
    </reaction>
</comment>
<gene>
    <name evidence="5" type="primary">cheB</name>
    <name evidence="10" type="ORF">A3F84_28735</name>
</gene>
<dbReference type="Proteomes" id="UP000178606">
    <property type="component" value="Unassembled WGS sequence"/>
</dbReference>
<proteinExistence type="inferred from homology"/>
<dbReference type="SMART" id="SM00448">
    <property type="entry name" value="REC"/>
    <property type="match status" value="1"/>
</dbReference>
<dbReference type="InterPro" id="IPR000673">
    <property type="entry name" value="Sig_transdc_resp-reg_Me-estase"/>
</dbReference>
<feature type="active site" evidence="5 6">
    <location>
        <position position="164"/>
    </location>
</feature>